<organism evidence="1 2">
    <name type="scientific">Thermacetogenium phaeum</name>
    <dbReference type="NCBI Taxonomy" id="85874"/>
    <lineage>
        <taxon>Bacteria</taxon>
        <taxon>Bacillati</taxon>
        <taxon>Bacillota</taxon>
        <taxon>Clostridia</taxon>
        <taxon>Thermoanaerobacterales</taxon>
        <taxon>Thermoanaerobacteraceae</taxon>
        <taxon>Thermacetogenium</taxon>
    </lineage>
</organism>
<dbReference type="Proteomes" id="UP000053326">
    <property type="component" value="Unassembled WGS sequence"/>
</dbReference>
<comment type="caution">
    <text evidence="1">The sequence shown here is derived from an EMBL/GenBank/DDBJ whole genome shotgun (WGS) entry which is preliminary data.</text>
</comment>
<gene>
    <name evidence="1" type="ORF">XD66_1427</name>
</gene>
<accession>A0A101FF36</accession>
<dbReference type="AlphaFoldDB" id="A0A101FF36"/>
<sequence length="525" mass="58386">MPVTLTFYDGTDCIGGNKILLEDGGAALLFDFGTNFSAEGTYFDEFLQPRSSFGLSDLLCLGFLPPLRGLYREDLEYPGTWEKYNGHPMFRSLEVQGVFLSHAHYDHCGYFPYLREDIPVFMSLTSALLCKVLQDTGGGNRLNDICYVEPRELKDGLIQKAKSTKSNPNPARQRPHRAFGGSASAGVCSFWERSDSSRGLISCPLESCGDAAEAGGLQVCFWPVDHSIPGAGAYGIKTSEGWIIYTGDLRLHGKYSYLTRQFIGAAAELGPTVLICEGTHPEVTRPVGEEHVAANCFEVVKEEDGLVVADFGPRNVERLLSFLEIAGETGRLLVLTTKDVYLLEALHAVGGLGIPHPYESSQIALYVRPQVVRKKWENALLDRFAARAPERLVGAAKIKADPGRYILCFSYYDFHALLDIEPEGGTYIYSSSEAFNEEMLLDHEKVRNWIDLFGFKLYGSLGREREKSGFHASGHIHGPGIEELVESIKPEILIPVHTESRDFFRRFEDVCRVIYPQKGKSITLK</sequence>
<dbReference type="InterPro" id="IPR036866">
    <property type="entry name" value="RibonucZ/Hydroxyglut_hydro"/>
</dbReference>
<name>A0A101FF36_9THEO</name>
<proteinExistence type="predicted"/>
<reference evidence="2" key="1">
    <citation type="journal article" date="2015" name="MBio">
        <title>Genome-Resolved Metagenomic Analysis Reveals Roles for Candidate Phyla and Other Microbial Community Members in Biogeochemical Transformations in Oil Reservoirs.</title>
        <authorList>
            <person name="Hu P."/>
            <person name="Tom L."/>
            <person name="Singh A."/>
            <person name="Thomas B.C."/>
            <person name="Baker B.J."/>
            <person name="Piceno Y.M."/>
            <person name="Andersen G.L."/>
            <person name="Banfield J.F."/>
        </authorList>
    </citation>
    <scope>NUCLEOTIDE SEQUENCE [LARGE SCALE GENOMIC DNA]</scope>
</reference>
<protein>
    <submittedName>
        <fullName evidence="1">Beta-lactamase domain-containing protein</fullName>
    </submittedName>
</protein>
<dbReference type="PANTHER" id="PTHR43694">
    <property type="entry name" value="RIBONUCLEASE J"/>
    <property type="match status" value="1"/>
</dbReference>
<evidence type="ECO:0000313" key="2">
    <source>
        <dbReference type="Proteomes" id="UP000053326"/>
    </source>
</evidence>
<dbReference type="PANTHER" id="PTHR43694:SF1">
    <property type="entry name" value="RIBONUCLEASE J"/>
    <property type="match status" value="1"/>
</dbReference>
<dbReference type="OMA" id="FHASGHV"/>
<evidence type="ECO:0000313" key="1">
    <source>
        <dbReference type="EMBL" id="KUK35864.1"/>
    </source>
</evidence>
<dbReference type="SUPFAM" id="SSF56281">
    <property type="entry name" value="Metallo-hydrolase/oxidoreductase"/>
    <property type="match status" value="1"/>
</dbReference>
<dbReference type="Gene3D" id="3.60.15.10">
    <property type="entry name" value="Ribonuclease Z/Hydroxyacylglutathione hydrolase-like"/>
    <property type="match status" value="1"/>
</dbReference>
<dbReference type="EMBL" id="LGFO01000231">
    <property type="protein sequence ID" value="KUK35864.1"/>
    <property type="molecule type" value="Genomic_DNA"/>
</dbReference>